<gene>
    <name evidence="2" type="ORF">ERS132385_01731</name>
</gene>
<reference evidence="2 3" key="1">
    <citation type="submission" date="2016-02" db="EMBL/GenBank/DDBJ databases">
        <authorList>
            <consortium name="Pathogen Informatics"/>
        </authorList>
    </citation>
    <scope>NUCLEOTIDE SEQUENCE [LARGE SCALE GENOMIC DNA]</scope>
    <source>
        <strain evidence="2 3">LSS23</strain>
    </source>
</reference>
<dbReference type="PROSITE" id="PS51257">
    <property type="entry name" value="PROKAR_LIPOPROTEIN"/>
    <property type="match status" value="1"/>
</dbReference>
<feature type="chain" id="PRO_5038682959" description="Lipoprotein" evidence="1">
    <location>
        <begin position="19"/>
        <end position="255"/>
    </location>
</feature>
<evidence type="ECO:0000256" key="1">
    <source>
        <dbReference type="SAM" id="SignalP"/>
    </source>
</evidence>
<sequence length="255" mass="29027">MKKFFGLFFIVCSFVLLMGCGTTTQGEKTYDDDFVKSLAKGLDNRWTLSDSVEFEESATNYKKIIQKELDEVQEYTDKKFSSSQLQEQALAYINELKNGLKIAETYGADSFYTEWTNHTNRRTSILLSIQSIKEIPVKDTGILEELLAKGKEATQLNEKETAVKNLVSNLTYALDESKSNEYSKYYFVEVENTTPYLIKDIGLSVNLINDAGVIVETTYINSSNWKSGTKVRMEFIVGNTEFTTTETTIEFYNAE</sequence>
<protein>
    <recommendedName>
        <fullName evidence="4">Lipoprotein</fullName>
    </recommendedName>
</protein>
<evidence type="ECO:0008006" key="4">
    <source>
        <dbReference type="Google" id="ProtNLM"/>
    </source>
</evidence>
<name>A0A0Z8FM66_STRSU</name>
<dbReference type="AlphaFoldDB" id="A0A0Z8FM66"/>
<evidence type="ECO:0000313" key="2">
    <source>
        <dbReference type="EMBL" id="CYU83023.1"/>
    </source>
</evidence>
<dbReference type="EMBL" id="FIFW01000020">
    <property type="protein sequence ID" value="CYU83023.1"/>
    <property type="molecule type" value="Genomic_DNA"/>
</dbReference>
<feature type="signal peptide" evidence="1">
    <location>
        <begin position="1"/>
        <end position="18"/>
    </location>
</feature>
<dbReference type="Proteomes" id="UP000073434">
    <property type="component" value="Unassembled WGS sequence"/>
</dbReference>
<keyword evidence="1" id="KW-0732">Signal</keyword>
<organism evidence="2 3">
    <name type="scientific">Streptococcus suis</name>
    <dbReference type="NCBI Taxonomy" id="1307"/>
    <lineage>
        <taxon>Bacteria</taxon>
        <taxon>Bacillati</taxon>
        <taxon>Bacillota</taxon>
        <taxon>Bacilli</taxon>
        <taxon>Lactobacillales</taxon>
        <taxon>Streptococcaceae</taxon>
        <taxon>Streptococcus</taxon>
    </lineage>
</organism>
<proteinExistence type="predicted"/>
<accession>A0A0Z8FM66</accession>
<evidence type="ECO:0000313" key="3">
    <source>
        <dbReference type="Proteomes" id="UP000073434"/>
    </source>
</evidence>
<dbReference type="RefSeq" id="WP_044688831.1">
    <property type="nucleotide sequence ID" value="NZ_CEEW01000078.1"/>
</dbReference>